<gene>
    <name evidence="1" type="ORF">ACFP1C_08070</name>
</gene>
<comment type="caution">
    <text evidence="1">The sequence shown here is derived from an EMBL/GenBank/DDBJ whole genome shotgun (WGS) entry which is preliminary data.</text>
</comment>
<dbReference type="Proteomes" id="UP001596283">
    <property type="component" value="Unassembled WGS sequence"/>
</dbReference>
<evidence type="ECO:0000313" key="1">
    <source>
        <dbReference type="EMBL" id="MFC6260890.1"/>
    </source>
</evidence>
<protein>
    <submittedName>
        <fullName evidence="1">Uncharacterized protein</fullName>
    </submittedName>
</protein>
<dbReference type="EMBL" id="JBHSSI010000047">
    <property type="protein sequence ID" value="MFC6260890.1"/>
    <property type="molecule type" value="Genomic_DNA"/>
</dbReference>
<accession>A0ABW1TI29</accession>
<proteinExistence type="predicted"/>
<sequence>MSKTLKMILAIIILGATASIVLGHRIVRSQAIEPSIVLVQQTS</sequence>
<name>A0ABW1TI29_9LACO</name>
<keyword evidence="2" id="KW-1185">Reference proteome</keyword>
<dbReference type="RefSeq" id="WP_263853925.1">
    <property type="nucleotide sequence ID" value="NZ_JBHSSI010000047.1"/>
</dbReference>
<reference evidence="2" key="1">
    <citation type="journal article" date="2019" name="Int. J. Syst. Evol. Microbiol.">
        <title>The Global Catalogue of Microorganisms (GCM) 10K type strain sequencing project: providing services to taxonomists for standard genome sequencing and annotation.</title>
        <authorList>
            <consortium name="The Broad Institute Genomics Platform"/>
            <consortium name="The Broad Institute Genome Sequencing Center for Infectious Disease"/>
            <person name="Wu L."/>
            <person name="Ma J."/>
        </authorList>
    </citation>
    <scope>NUCLEOTIDE SEQUENCE [LARGE SCALE GENOMIC DNA]</scope>
    <source>
        <strain evidence="2">CCM 8908</strain>
    </source>
</reference>
<organism evidence="1 2">
    <name type="scientific">Levilactobacillus fujinensis</name>
    <dbReference type="NCBI Taxonomy" id="2486024"/>
    <lineage>
        <taxon>Bacteria</taxon>
        <taxon>Bacillati</taxon>
        <taxon>Bacillota</taxon>
        <taxon>Bacilli</taxon>
        <taxon>Lactobacillales</taxon>
        <taxon>Lactobacillaceae</taxon>
        <taxon>Levilactobacillus</taxon>
    </lineage>
</organism>
<evidence type="ECO:0000313" key="2">
    <source>
        <dbReference type="Proteomes" id="UP001596283"/>
    </source>
</evidence>